<comment type="caution">
    <text evidence="1">The sequence shown here is derived from an EMBL/GenBank/DDBJ whole genome shotgun (WGS) entry which is preliminary data.</text>
</comment>
<reference evidence="1" key="1">
    <citation type="journal article" date="2019" name="Sci. Rep.">
        <title>Draft genome of Tanacetum cinerariifolium, the natural source of mosquito coil.</title>
        <authorList>
            <person name="Yamashiro T."/>
            <person name="Shiraishi A."/>
            <person name="Satake H."/>
            <person name="Nakayama K."/>
        </authorList>
    </citation>
    <scope>NUCLEOTIDE SEQUENCE</scope>
</reference>
<accession>A0A6L2KRF6</accession>
<dbReference type="AlphaFoldDB" id="A0A6L2KRF6"/>
<protein>
    <submittedName>
        <fullName evidence="1">Uncharacterized protein</fullName>
    </submittedName>
</protein>
<sequence length="173" mass="18831">MGKPLSPDSVFAFPADELEPHPAYNFFATDSYQDVIAEPVDEAEGQVITLVVGKDEDIAMLFVDDDFKDDDVTPTMQPSSIYEVRGPCTVAAEGLSFPLPTLGLPIPPSVIEDFSTRLSNPEYRHGQLVKKVIQVSDAELAAGVSIREIGPRVIAIEGQVQVMTSQMVHATER</sequence>
<organism evidence="1">
    <name type="scientific">Tanacetum cinerariifolium</name>
    <name type="common">Dalmatian daisy</name>
    <name type="synonym">Chrysanthemum cinerariifolium</name>
    <dbReference type="NCBI Taxonomy" id="118510"/>
    <lineage>
        <taxon>Eukaryota</taxon>
        <taxon>Viridiplantae</taxon>
        <taxon>Streptophyta</taxon>
        <taxon>Embryophyta</taxon>
        <taxon>Tracheophyta</taxon>
        <taxon>Spermatophyta</taxon>
        <taxon>Magnoliopsida</taxon>
        <taxon>eudicotyledons</taxon>
        <taxon>Gunneridae</taxon>
        <taxon>Pentapetalae</taxon>
        <taxon>asterids</taxon>
        <taxon>campanulids</taxon>
        <taxon>Asterales</taxon>
        <taxon>Asteraceae</taxon>
        <taxon>Asteroideae</taxon>
        <taxon>Anthemideae</taxon>
        <taxon>Anthemidinae</taxon>
        <taxon>Tanacetum</taxon>
    </lineage>
</organism>
<proteinExistence type="predicted"/>
<evidence type="ECO:0000313" key="1">
    <source>
        <dbReference type="EMBL" id="GEU52131.1"/>
    </source>
</evidence>
<name>A0A6L2KRF6_TANCI</name>
<dbReference type="EMBL" id="BKCJ010002969">
    <property type="protein sequence ID" value="GEU52131.1"/>
    <property type="molecule type" value="Genomic_DNA"/>
</dbReference>
<gene>
    <name evidence="1" type="ORF">Tci_024109</name>
</gene>